<dbReference type="EMBL" id="RBTD01000329">
    <property type="protein sequence ID" value="RMT17423.1"/>
    <property type="molecule type" value="Genomic_DNA"/>
</dbReference>
<reference evidence="2 3" key="1">
    <citation type="submission" date="2018-08" db="EMBL/GenBank/DDBJ databases">
        <title>Recombination of ecologically and evolutionarily significant loci maintains genetic cohesion in the Pseudomonas syringae species complex.</title>
        <authorList>
            <person name="Dillon M."/>
            <person name="Thakur S."/>
            <person name="Almeida R.N.D."/>
            <person name="Weir B.S."/>
            <person name="Guttman D.S."/>
        </authorList>
    </citation>
    <scope>NUCLEOTIDE SEQUENCE [LARGE SCALE GENOMIC DNA]</scope>
    <source>
        <strain evidence="2 3">ICMP 6941</strain>
    </source>
</reference>
<gene>
    <name evidence="2" type="ORF">ALP52_01424</name>
</gene>
<feature type="chain" id="PRO_5018086351" evidence="1">
    <location>
        <begin position="32"/>
        <end position="72"/>
    </location>
</feature>
<accession>A0A3M5J2L8</accession>
<evidence type="ECO:0000256" key="1">
    <source>
        <dbReference type="SAM" id="SignalP"/>
    </source>
</evidence>
<proteinExistence type="predicted"/>
<organism evidence="2 3">
    <name type="scientific">Pseudomonas amygdali pv. mori</name>
    <dbReference type="NCBI Taxonomy" id="34065"/>
    <lineage>
        <taxon>Bacteria</taxon>
        <taxon>Pseudomonadati</taxon>
        <taxon>Pseudomonadota</taxon>
        <taxon>Gammaproteobacteria</taxon>
        <taxon>Pseudomonadales</taxon>
        <taxon>Pseudomonadaceae</taxon>
        <taxon>Pseudomonas</taxon>
        <taxon>Pseudomonas amygdali</taxon>
    </lineage>
</organism>
<evidence type="ECO:0000313" key="3">
    <source>
        <dbReference type="Proteomes" id="UP000276194"/>
    </source>
</evidence>
<comment type="caution">
    <text evidence="2">The sequence shown here is derived from an EMBL/GenBank/DDBJ whole genome shotgun (WGS) entry which is preliminary data.</text>
</comment>
<evidence type="ECO:0000313" key="2">
    <source>
        <dbReference type="EMBL" id="RMT17423.1"/>
    </source>
</evidence>
<dbReference type="AlphaFoldDB" id="A0A3M5J2L8"/>
<dbReference type="Proteomes" id="UP000276194">
    <property type="component" value="Unassembled WGS sequence"/>
</dbReference>
<protein>
    <submittedName>
        <fullName evidence="2">Extracellular ligand-binding receptor</fullName>
    </submittedName>
</protein>
<sequence>MHNDKRRLIKHALLLGAISLLPFSLIGEAQAAETVKVGIIHSLTGTMAISEASVVDATPKSSPSKRSTPVAG</sequence>
<keyword evidence="2" id="KW-0675">Receptor</keyword>
<feature type="signal peptide" evidence="1">
    <location>
        <begin position="1"/>
        <end position="31"/>
    </location>
</feature>
<keyword evidence="1" id="KW-0732">Signal</keyword>
<name>A0A3M5J2L8_PSEA0</name>